<feature type="compositionally biased region" description="Basic and acidic residues" evidence="9">
    <location>
        <begin position="840"/>
        <end position="852"/>
    </location>
</feature>
<dbReference type="RefSeq" id="XP_066652897.1">
    <property type="nucleotide sequence ID" value="XM_066796420.1"/>
</dbReference>
<accession>A0ABR1LF61</accession>
<evidence type="ECO:0000256" key="1">
    <source>
        <dbReference type="ARBA" id="ARBA00004604"/>
    </source>
</evidence>
<dbReference type="Pfam" id="PF00400">
    <property type="entry name" value="WD40"/>
    <property type="match status" value="1"/>
</dbReference>
<feature type="region of interest" description="Disordered" evidence="9">
    <location>
        <begin position="1"/>
        <end position="93"/>
    </location>
</feature>
<dbReference type="InterPro" id="IPR011047">
    <property type="entry name" value="Quinoprotein_ADH-like_sf"/>
</dbReference>
<evidence type="ECO:0000256" key="9">
    <source>
        <dbReference type="SAM" id="MobiDB-lite"/>
    </source>
</evidence>
<dbReference type="PANTHER" id="PTHR44215">
    <property type="entry name" value="WD REPEAT-CONTAINING PROTEIN 75"/>
    <property type="match status" value="1"/>
</dbReference>
<keyword evidence="5" id="KW-0677">Repeat</keyword>
<dbReference type="SUPFAM" id="SSF50998">
    <property type="entry name" value="Quinoprotein alcohol dehydrogenase-like"/>
    <property type="match status" value="1"/>
</dbReference>
<keyword evidence="4 8" id="KW-0853">WD repeat</keyword>
<dbReference type="Pfam" id="PF23869">
    <property type="entry name" value="Beta-prop_WDR75_1st"/>
    <property type="match status" value="1"/>
</dbReference>
<keyword evidence="7" id="KW-0539">Nucleus</keyword>
<dbReference type="InterPro" id="IPR001680">
    <property type="entry name" value="WD40_rpt"/>
</dbReference>
<protein>
    <submittedName>
        <fullName evidence="10">Quinon protein alcohol dehydrogenase-like superfamily</fullName>
    </submittedName>
</protein>
<feature type="compositionally biased region" description="Polar residues" evidence="9">
    <location>
        <begin position="1"/>
        <end position="12"/>
    </location>
</feature>
<feature type="repeat" description="WD" evidence="8">
    <location>
        <begin position="632"/>
        <end position="663"/>
    </location>
</feature>
<keyword evidence="11" id="KW-1185">Reference proteome</keyword>
<comment type="caution">
    <text evidence="10">The sequence shown here is derived from an EMBL/GenBank/DDBJ whole genome shotgun (WGS) entry which is preliminary data.</text>
</comment>
<dbReference type="SUPFAM" id="SSF69322">
    <property type="entry name" value="Tricorn protease domain 2"/>
    <property type="match status" value="1"/>
</dbReference>
<evidence type="ECO:0000256" key="4">
    <source>
        <dbReference type="ARBA" id="ARBA00022574"/>
    </source>
</evidence>
<evidence type="ECO:0000256" key="8">
    <source>
        <dbReference type="PROSITE-ProRule" id="PRU00221"/>
    </source>
</evidence>
<evidence type="ECO:0000256" key="2">
    <source>
        <dbReference type="ARBA" id="ARBA00022517"/>
    </source>
</evidence>
<sequence length="1014" mass="111517">MSNATTLQSGPATPQDAKRKRKAKDSTAGKHGAKRIRTQGEDVAANGTPAQAKQEEGAVVHKTEPVASQTEETSEEKKEMQSAQINGEVAKPKKKRYDENGRWYASEPVGGRFLQIDPVFSKDEKYIIFATSKAVLIYSVATSLLVRTLPMNQGPPVAAYALSSAYADRLWVSDAAGFTVLWDWVNGKKLARWDLSSRVRGIATAAYDEENGTIADTLFVCERGEYSTITAHRLRRPKDGKNSEATPLLRTRKPITGFNVAAEGNAIVASFKDTFMVGKAKENAATTLKDLTFVWRELKSKSPITSMAIKVGRPSSSQKPRKPAGNFKDPIDVVIGCHDGSILVYDDVVNKLIQLENAKKENPASQPLAPRRLHWHRYAVSTVKWSLEGDYIISGGQETVLVMWQTETGKANFLPHLTAAIDAITVSASGATYAVQLADNSVIVLSTTELEPKAHVAGLQSQVLSKETGANGADSGKEKLDEVYRTPAAINPQNSNQILLAVPVSQPKTETNEIHLPAPFLQVYDISSNYHVSRQAITRNNATIFMNGPDATRLREPDVRHLQLSSNGQWLATVEEWVPPYEDVEHLAADKRMTEDERNARREVYLKFWMWNEDKKLWVLETRIDAPHQFTERMGSGRVFDLKFDPNSTTFATVGEDGFVRIWTPKTRLRDGTVVRGSTGQGFVTWSNRHSVKLESSVESLDANSESSGALKPIYARIAYSPDGSVLAASQEFYGTHSQGLVHFIDPASGIIRYSRAGLYSNGLVDIGFSGSRFIILSNSLSLWNLVDDELSYGYSFLPLQLSRAQKAEMAHLAINHNDGTFAVSLPAEDPRKRQQAAKTDGKTTDRKKPDVQSRQSKVVVFDPSSPRPIYSVNIPRVVTSLIPAQGSKGYVALNTDAEVRVIAPRSAMGLQLVGAVAQADEALTTFHQEETMIEAPNEEDEDEEMDDVAAPLPTAEDIEDYEDEEGDKPVVRSEKLAQVFDVGPSFALPPVRDLFDAVVQLYSRKPKAVGAAA</sequence>
<evidence type="ECO:0000313" key="10">
    <source>
        <dbReference type="EMBL" id="KAK7533858.1"/>
    </source>
</evidence>
<dbReference type="InterPro" id="IPR015943">
    <property type="entry name" value="WD40/YVTN_repeat-like_dom_sf"/>
</dbReference>
<feature type="compositionally biased region" description="Basic and acidic residues" evidence="9">
    <location>
        <begin position="53"/>
        <end position="64"/>
    </location>
</feature>
<proteinExistence type="predicted"/>
<dbReference type="GeneID" id="92029326"/>
<keyword evidence="2" id="KW-0690">Ribosome biogenesis</keyword>
<dbReference type="Proteomes" id="UP001360953">
    <property type="component" value="Unassembled WGS sequence"/>
</dbReference>
<evidence type="ECO:0000256" key="5">
    <source>
        <dbReference type="ARBA" id="ARBA00022737"/>
    </source>
</evidence>
<organism evidence="10 11">
    <name type="scientific">Phyllosticta citribraziliensis</name>
    <dbReference type="NCBI Taxonomy" id="989973"/>
    <lineage>
        <taxon>Eukaryota</taxon>
        <taxon>Fungi</taxon>
        <taxon>Dikarya</taxon>
        <taxon>Ascomycota</taxon>
        <taxon>Pezizomycotina</taxon>
        <taxon>Dothideomycetes</taxon>
        <taxon>Dothideomycetes incertae sedis</taxon>
        <taxon>Botryosphaeriales</taxon>
        <taxon>Phyllostictaceae</taxon>
        <taxon>Phyllosticta</taxon>
    </lineage>
</organism>
<dbReference type="SMART" id="SM00320">
    <property type="entry name" value="WD40"/>
    <property type="match status" value="3"/>
</dbReference>
<dbReference type="InterPro" id="IPR053826">
    <property type="entry name" value="WDR75"/>
</dbReference>
<gene>
    <name evidence="10" type="ORF">J3D65DRAFT_459400</name>
</gene>
<feature type="repeat" description="WD" evidence="8">
    <location>
        <begin position="373"/>
        <end position="414"/>
    </location>
</feature>
<dbReference type="CDD" id="cd23952">
    <property type="entry name" value="Utp17_CTD"/>
    <property type="match status" value="1"/>
</dbReference>
<reference evidence="10 11" key="1">
    <citation type="submission" date="2024-04" db="EMBL/GenBank/DDBJ databases">
        <title>Phyllosticta paracitricarpa is synonymous to the EU quarantine fungus P. citricarpa based on phylogenomic analyses.</title>
        <authorList>
            <consortium name="Lawrence Berkeley National Laboratory"/>
            <person name="Van ingen-buijs V.A."/>
            <person name="Van westerhoven A.C."/>
            <person name="Haridas S."/>
            <person name="Skiadas P."/>
            <person name="Martin F."/>
            <person name="Groenewald J.Z."/>
            <person name="Crous P.W."/>
            <person name="Seidl M.F."/>
        </authorList>
    </citation>
    <scope>NUCLEOTIDE SEQUENCE [LARGE SCALE GENOMIC DNA]</scope>
    <source>
        <strain evidence="10 11">CPC 17464</strain>
    </source>
</reference>
<keyword evidence="6" id="KW-0804">Transcription</keyword>
<evidence type="ECO:0000256" key="3">
    <source>
        <dbReference type="ARBA" id="ARBA00022552"/>
    </source>
</evidence>
<dbReference type="PANTHER" id="PTHR44215:SF1">
    <property type="entry name" value="WD REPEAT-CONTAINING PROTEIN 75"/>
    <property type="match status" value="1"/>
</dbReference>
<evidence type="ECO:0000256" key="7">
    <source>
        <dbReference type="ARBA" id="ARBA00023242"/>
    </source>
</evidence>
<dbReference type="Gene3D" id="2.130.10.10">
    <property type="entry name" value="YVTN repeat-like/Quinoprotein amine dehydrogenase"/>
    <property type="match status" value="2"/>
</dbReference>
<name>A0ABR1LF61_9PEZI</name>
<comment type="subcellular location">
    <subcellularLocation>
        <location evidence="1">Nucleus</location>
        <location evidence="1">Nucleolus</location>
    </subcellularLocation>
</comment>
<dbReference type="EMBL" id="JBBPEH010000009">
    <property type="protein sequence ID" value="KAK7533858.1"/>
    <property type="molecule type" value="Genomic_DNA"/>
</dbReference>
<dbReference type="PROSITE" id="PS50294">
    <property type="entry name" value="WD_REPEATS_REGION"/>
    <property type="match status" value="1"/>
</dbReference>
<evidence type="ECO:0000256" key="6">
    <source>
        <dbReference type="ARBA" id="ARBA00023163"/>
    </source>
</evidence>
<evidence type="ECO:0000313" key="11">
    <source>
        <dbReference type="Proteomes" id="UP001360953"/>
    </source>
</evidence>
<dbReference type="PROSITE" id="PS50082">
    <property type="entry name" value="WD_REPEATS_2"/>
    <property type="match status" value="2"/>
</dbReference>
<keyword evidence="3" id="KW-0698">rRNA processing</keyword>
<feature type="region of interest" description="Disordered" evidence="9">
    <location>
        <begin position="824"/>
        <end position="857"/>
    </location>
</feature>